<dbReference type="Proteomes" id="UP000708148">
    <property type="component" value="Unassembled WGS sequence"/>
</dbReference>
<evidence type="ECO:0000256" key="1">
    <source>
        <dbReference type="SAM" id="MobiDB-lite"/>
    </source>
</evidence>
<accession>A0A8S1IRY4</accession>
<evidence type="ECO:0000313" key="4">
    <source>
        <dbReference type="Proteomes" id="UP000708148"/>
    </source>
</evidence>
<feature type="region of interest" description="Disordered" evidence="1">
    <location>
        <begin position="374"/>
        <end position="492"/>
    </location>
</feature>
<keyword evidence="4" id="KW-1185">Reference proteome</keyword>
<keyword evidence="2" id="KW-1133">Transmembrane helix</keyword>
<protein>
    <submittedName>
        <fullName evidence="3">Uncharacterized protein</fullName>
    </submittedName>
</protein>
<proteinExistence type="predicted"/>
<organism evidence="3 4">
    <name type="scientific">Ostreobium quekettii</name>
    <dbReference type="NCBI Taxonomy" id="121088"/>
    <lineage>
        <taxon>Eukaryota</taxon>
        <taxon>Viridiplantae</taxon>
        <taxon>Chlorophyta</taxon>
        <taxon>core chlorophytes</taxon>
        <taxon>Ulvophyceae</taxon>
        <taxon>TCBD clade</taxon>
        <taxon>Bryopsidales</taxon>
        <taxon>Ostreobineae</taxon>
        <taxon>Ostreobiaceae</taxon>
        <taxon>Ostreobium</taxon>
    </lineage>
</organism>
<feature type="compositionally biased region" description="Low complexity" evidence="1">
    <location>
        <begin position="139"/>
        <end position="163"/>
    </location>
</feature>
<evidence type="ECO:0000256" key="2">
    <source>
        <dbReference type="SAM" id="Phobius"/>
    </source>
</evidence>
<comment type="caution">
    <text evidence="3">The sequence shown here is derived from an EMBL/GenBank/DDBJ whole genome shotgun (WGS) entry which is preliminary data.</text>
</comment>
<name>A0A8S1IRY4_9CHLO</name>
<feature type="compositionally biased region" description="Basic and acidic residues" evidence="1">
    <location>
        <begin position="296"/>
        <end position="305"/>
    </location>
</feature>
<feature type="compositionally biased region" description="Gly residues" evidence="1">
    <location>
        <begin position="553"/>
        <end position="575"/>
    </location>
</feature>
<feature type="region of interest" description="Disordered" evidence="1">
    <location>
        <begin position="108"/>
        <end position="177"/>
    </location>
</feature>
<gene>
    <name evidence="3" type="ORF">OSTQU699_LOCUS2055</name>
</gene>
<feature type="compositionally biased region" description="Polar residues" evidence="1">
    <location>
        <begin position="472"/>
        <end position="485"/>
    </location>
</feature>
<dbReference type="AlphaFoldDB" id="A0A8S1IRY4"/>
<feature type="region of interest" description="Disordered" evidence="1">
    <location>
        <begin position="508"/>
        <end position="580"/>
    </location>
</feature>
<feature type="region of interest" description="Disordered" evidence="1">
    <location>
        <begin position="296"/>
        <end position="316"/>
    </location>
</feature>
<keyword evidence="2" id="KW-0812">Transmembrane</keyword>
<sequence>MPFLCRGVRLATPHPRSNACRPIKAAAGLPNRRIAHRLAPLRPGPMPISRLALCAAGGDYGNGSEEGGQEVGEDGDGAAEGVAELLMKPYSLGAVAVSVAVKAVEGAGTAADKASQLAQKELPRGAKSRKAGPSGNGRAADSSYAAAAEGSGDATAEPVASKAPPAPAKAKPRKKFESTLPGMIDPIRLGAKEWVGTWWPQALEASSQTERAVADSGASLGEWAYDLAESVGSGIETTTSDVIKIIGGSKDQLEVILKTKTPAKRRPGAVPREEKKVRFSFMQSVPIVKSFFGRKEGKKEAGKEEGEADVDATDGQAESTGYARALKSLVSTGKKDNLVSTAVETEPAKPEDGEKMAGNVAQVPILKSFFGEYGTGPSTEDVRGTARGVGSPAPELEAPKAKDVDSSQDSAVKSADIGTKTEPKAKKETPLKQMASTFRKEVLPTPATTTPPKPATVAPPKPAVIVGKKTESQGYGQQSSGTATAPAQKAPTGQVYEKLVKETVGSPVSLAKGPADKMTKVSGGALGGPYNLSPRKLSNASSREPSKTPQAATGGGGTRGGSYGGDGGYGGGGEGFPREGQDECPGDYSLVWFTLILIIILAGIWYLDSIDYACMPCTAPSARTEAKQQPTPKECAS</sequence>
<feature type="compositionally biased region" description="Pro residues" evidence="1">
    <location>
        <begin position="449"/>
        <end position="462"/>
    </location>
</feature>
<keyword evidence="2" id="KW-0472">Membrane</keyword>
<feature type="transmembrane region" description="Helical" evidence="2">
    <location>
        <begin position="588"/>
        <end position="607"/>
    </location>
</feature>
<evidence type="ECO:0000313" key="3">
    <source>
        <dbReference type="EMBL" id="CAD7696694.1"/>
    </source>
</evidence>
<reference evidence="3" key="1">
    <citation type="submission" date="2020-12" db="EMBL/GenBank/DDBJ databases">
        <authorList>
            <person name="Iha C."/>
        </authorList>
    </citation>
    <scope>NUCLEOTIDE SEQUENCE</scope>
</reference>
<dbReference type="EMBL" id="CAJHUC010000529">
    <property type="protein sequence ID" value="CAD7696694.1"/>
    <property type="molecule type" value="Genomic_DNA"/>
</dbReference>
<feature type="compositionally biased region" description="Basic and acidic residues" evidence="1">
    <location>
        <begin position="419"/>
        <end position="430"/>
    </location>
</feature>